<reference evidence="2 3" key="1">
    <citation type="submission" date="2018-07" db="EMBL/GenBank/DDBJ databases">
        <title>Mechanisms of high-level aminoglycoside resistance among Gram-negative pathogens in Brazil.</title>
        <authorList>
            <person name="Ballaben A.S."/>
            <person name="Darini A.L.C."/>
            <person name="Doi Y."/>
        </authorList>
    </citation>
    <scope>NUCLEOTIDE SEQUENCE [LARGE SCALE GENOMIC DNA]</scope>
    <source>
        <strain evidence="2 3">B2-305</strain>
    </source>
</reference>
<dbReference type="SUPFAM" id="SSF55347">
    <property type="entry name" value="Glyceraldehyde-3-phosphate dehydrogenase-like, C-terminal domain"/>
    <property type="match status" value="1"/>
</dbReference>
<sequence length="70" mass="7412">LLRHLCGEVREVQALAGNAIRGLPNEDNIALLLRFANGALGSLTGCDAAAAPWSWELAAGENPVYPRQAE</sequence>
<dbReference type="Pfam" id="PF22725">
    <property type="entry name" value="GFO_IDH_MocA_C3"/>
    <property type="match status" value="1"/>
</dbReference>
<protein>
    <submittedName>
        <fullName evidence="2">Gfo/Idh/MocA family oxidoreductase</fullName>
    </submittedName>
</protein>
<evidence type="ECO:0000313" key="3">
    <source>
        <dbReference type="Proteomes" id="UP000253594"/>
    </source>
</evidence>
<feature type="domain" description="GFO/IDH/MocA-like oxidoreductase" evidence="1">
    <location>
        <begin position="1"/>
        <end position="52"/>
    </location>
</feature>
<dbReference type="AlphaFoldDB" id="A0A367LT45"/>
<proteinExistence type="predicted"/>
<feature type="non-terminal residue" evidence="2">
    <location>
        <position position="1"/>
    </location>
</feature>
<dbReference type="InterPro" id="IPR055170">
    <property type="entry name" value="GFO_IDH_MocA-like_dom"/>
</dbReference>
<comment type="caution">
    <text evidence="2">The sequence shown here is derived from an EMBL/GenBank/DDBJ whole genome shotgun (WGS) entry which is preliminary data.</text>
</comment>
<dbReference type="EMBL" id="QORE01004331">
    <property type="protein sequence ID" value="RCI62411.1"/>
    <property type="molecule type" value="Genomic_DNA"/>
</dbReference>
<name>A0A367LT45_PSEAI</name>
<organism evidence="2 3">
    <name type="scientific">Pseudomonas aeruginosa</name>
    <dbReference type="NCBI Taxonomy" id="287"/>
    <lineage>
        <taxon>Bacteria</taxon>
        <taxon>Pseudomonadati</taxon>
        <taxon>Pseudomonadota</taxon>
        <taxon>Gammaproteobacteria</taxon>
        <taxon>Pseudomonadales</taxon>
        <taxon>Pseudomonadaceae</taxon>
        <taxon>Pseudomonas</taxon>
    </lineage>
</organism>
<dbReference type="Gene3D" id="3.30.360.10">
    <property type="entry name" value="Dihydrodipicolinate Reductase, domain 2"/>
    <property type="match status" value="1"/>
</dbReference>
<evidence type="ECO:0000259" key="1">
    <source>
        <dbReference type="Pfam" id="PF22725"/>
    </source>
</evidence>
<evidence type="ECO:0000313" key="2">
    <source>
        <dbReference type="EMBL" id="RCI62411.1"/>
    </source>
</evidence>
<dbReference type="Proteomes" id="UP000253594">
    <property type="component" value="Unassembled WGS sequence"/>
</dbReference>
<accession>A0A367LT45</accession>
<feature type="non-terminal residue" evidence="2">
    <location>
        <position position="70"/>
    </location>
</feature>
<gene>
    <name evidence="2" type="ORF">DT376_46045</name>
</gene>